<dbReference type="CDD" id="cd06996">
    <property type="entry name" value="cupin_Lmo2851-like_N"/>
    <property type="match status" value="1"/>
</dbReference>
<dbReference type="InterPro" id="IPR018060">
    <property type="entry name" value="HTH_AraC"/>
</dbReference>
<dbReference type="GO" id="GO:0003700">
    <property type="term" value="F:DNA-binding transcription factor activity"/>
    <property type="evidence" value="ECO:0007669"/>
    <property type="project" value="InterPro"/>
</dbReference>
<dbReference type="SMART" id="SM00342">
    <property type="entry name" value="HTH_ARAC"/>
    <property type="match status" value="1"/>
</dbReference>
<evidence type="ECO:0000313" key="5">
    <source>
        <dbReference type="EMBL" id="OUK05183.1"/>
    </source>
</evidence>
<dbReference type="EMBL" id="MUIZ01000001">
    <property type="protein sequence ID" value="OUK05183.1"/>
    <property type="molecule type" value="Genomic_DNA"/>
</dbReference>
<name>A0A252CF76_9LACT</name>
<dbReference type="PANTHER" id="PTHR43280">
    <property type="entry name" value="ARAC-FAMILY TRANSCRIPTIONAL REGULATOR"/>
    <property type="match status" value="1"/>
</dbReference>
<dbReference type="PANTHER" id="PTHR43280:SF28">
    <property type="entry name" value="HTH-TYPE TRANSCRIPTIONAL ACTIVATOR RHAS"/>
    <property type="match status" value="1"/>
</dbReference>
<evidence type="ECO:0000256" key="3">
    <source>
        <dbReference type="ARBA" id="ARBA00023163"/>
    </source>
</evidence>
<dbReference type="PROSITE" id="PS01124">
    <property type="entry name" value="HTH_ARAC_FAMILY_2"/>
    <property type="match status" value="1"/>
</dbReference>
<protein>
    <recommendedName>
        <fullName evidence="4">HTH araC/xylS-type domain-containing protein</fullName>
    </recommendedName>
</protein>
<keyword evidence="2" id="KW-0238">DNA-binding</keyword>
<keyword evidence="1" id="KW-0805">Transcription regulation</keyword>
<dbReference type="InterPro" id="IPR014710">
    <property type="entry name" value="RmlC-like_jellyroll"/>
</dbReference>
<dbReference type="Pfam" id="PF02311">
    <property type="entry name" value="AraC_binding"/>
    <property type="match status" value="1"/>
</dbReference>
<dbReference type="Gene3D" id="2.60.120.10">
    <property type="entry name" value="Jelly Rolls"/>
    <property type="match status" value="1"/>
</dbReference>
<accession>A0A252CF76</accession>
<proteinExistence type="predicted"/>
<dbReference type="SUPFAM" id="SSF46689">
    <property type="entry name" value="Homeodomain-like"/>
    <property type="match status" value="1"/>
</dbReference>
<feature type="domain" description="HTH araC/xylS-type" evidence="4">
    <location>
        <begin position="243"/>
        <end position="339"/>
    </location>
</feature>
<dbReference type="InterPro" id="IPR009057">
    <property type="entry name" value="Homeodomain-like_sf"/>
</dbReference>
<dbReference type="Gene3D" id="1.10.10.60">
    <property type="entry name" value="Homeodomain-like"/>
    <property type="match status" value="2"/>
</dbReference>
<dbReference type="SUPFAM" id="SSF51182">
    <property type="entry name" value="RmlC-like cupins"/>
    <property type="match status" value="1"/>
</dbReference>
<comment type="caution">
    <text evidence="5">The sequence shown here is derived from an EMBL/GenBank/DDBJ whole genome shotgun (WGS) entry which is preliminary data.</text>
</comment>
<evidence type="ECO:0000313" key="6">
    <source>
        <dbReference type="Proteomes" id="UP000194606"/>
    </source>
</evidence>
<dbReference type="PROSITE" id="PS00041">
    <property type="entry name" value="HTH_ARAC_FAMILY_1"/>
    <property type="match status" value="1"/>
</dbReference>
<reference evidence="5 6" key="1">
    <citation type="submission" date="2017-02" db="EMBL/GenBank/DDBJ databases">
        <authorList>
            <person name="Peterson S.W."/>
        </authorList>
    </citation>
    <scope>NUCLEOTIDE SEQUENCE [LARGE SCALE GENOMIC DNA]</scope>
    <source>
        <strain evidence="5">159469</strain>
    </source>
</reference>
<gene>
    <name evidence="5" type="ORF">BZZ03_00235</name>
</gene>
<organism evidence="5 6">
    <name type="scientific">Lactococcus petauri</name>
    <dbReference type="NCBI Taxonomy" id="1940789"/>
    <lineage>
        <taxon>Bacteria</taxon>
        <taxon>Bacillati</taxon>
        <taxon>Bacillota</taxon>
        <taxon>Bacilli</taxon>
        <taxon>Lactobacillales</taxon>
        <taxon>Streptococcaceae</taxon>
        <taxon>Lactococcus</taxon>
    </lineage>
</organism>
<dbReference type="InterPro" id="IPR011051">
    <property type="entry name" value="RmlC_Cupin_sf"/>
</dbReference>
<dbReference type="AlphaFoldDB" id="A0A252CF76"/>
<evidence type="ECO:0000259" key="4">
    <source>
        <dbReference type="PROSITE" id="PS01124"/>
    </source>
</evidence>
<evidence type="ECO:0000256" key="1">
    <source>
        <dbReference type="ARBA" id="ARBA00023015"/>
    </source>
</evidence>
<evidence type="ECO:0000256" key="2">
    <source>
        <dbReference type="ARBA" id="ARBA00023125"/>
    </source>
</evidence>
<dbReference type="Pfam" id="PF12833">
    <property type="entry name" value="HTH_18"/>
    <property type="match status" value="1"/>
</dbReference>
<dbReference type="InterPro" id="IPR018062">
    <property type="entry name" value="HTH_AraC-typ_CS"/>
</dbReference>
<keyword evidence="3" id="KW-0804">Transcription</keyword>
<dbReference type="GO" id="GO:0043565">
    <property type="term" value="F:sequence-specific DNA binding"/>
    <property type="evidence" value="ECO:0007669"/>
    <property type="project" value="InterPro"/>
</dbReference>
<dbReference type="InterPro" id="IPR003313">
    <property type="entry name" value="AraC-bd"/>
</dbReference>
<sequence length="339" mass="40102">MIQIDKKITRREAPVELLNDIAKEYLFTLNNKEISQRKNGNFVFDYPTKATNDEKELLSFSKEFFIKNNQVFLSKHNRFADYPEHDHEFFEFNYMLSGSCHQKLNGKEIILNKGDLILLDPNCHHSIKALGQDDILINIIFPHKSFDINWINNLGLENNTLFNFLMNELSTHSKGNYIKFETSCNENVEVIIHQLINKFYTGSYFSNEIMKFMIPILFMELIGNTPYELNHPQKDRAENHIIAKTLQLISEEYFEITLEQLANRLHYNKNYLSNLIKKKTGHTFTEHLVNERMKRALLFIQTSSDSISDICEQVGINNKSYFYRLFKEHYGHLPTYYRK</sequence>
<dbReference type="Proteomes" id="UP000194606">
    <property type="component" value="Unassembled WGS sequence"/>
</dbReference>